<dbReference type="AlphaFoldDB" id="H7EIB1"/>
<organism evidence="2 3">
    <name type="scientific">Treponema saccharophilum DSM 2985</name>
    <dbReference type="NCBI Taxonomy" id="907348"/>
    <lineage>
        <taxon>Bacteria</taxon>
        <taxon>Pseudomonadati</taxon>
        <taxon>Spirochaetota</taxon>
        <taxon>Spirochaetia</taxon>
        <taxon>Spirochaetales</taxon>
        <taxon>Treponemataceae</taxon>
        <taxon>Treponema</taxon>
    </lineage>
</organism>
<dbReference type="CDD" id="cd02440">
    <property type="entry name" value="AdoMet_MTases"/>
    <property type="match status" value="1"/>
</dbReference>
<dbReference type="Proteomes" id="UP000003571">
    <property type="component" value="Unassembled WGS sequence"/>
</dbReference>
<reference evidence="2 3" key="1">
    <citation type="submission" date="2011-09" db="EMBL/GenBank/DDBJ databases">
        <title>The draft genome of Treponema saccharophilum DSM 2985.</title>
        <authorList>
            <consortium name="US DOE Joint Genome Institute (JGI-PGF)"/>
            <person name="Lucas S."/>
            <person name="Copeland A."/>
            <person name="Lapidus A."/>
            <person name="Glavina del Rio T."/>
            <person name="Dalin E."/>
            <person name="Tice H."/>
            <person name="Bruce D."/>
            <person name="Goodwin L."/>
            <person name="Pitluck S."/>
            <person name="Peters L."/>
            <person name="Kyrpides N."/>
            <person name="Mavromatis K."/>
            <person name="Ivanova N."/>
            <person name="Markowitz V."/>
            <person name="Cheng J.-F."/>
            <person name="Hugenholtz P."/>
            <person name="Woyke T."/>
            <person name="Wu D."/>
            <person name="Gronow S."/>
            <person name="Wellnitz S."/>
            <person name="Brambilla E."/>
            <person name="Klenk H.-P."/>
            <person name="Eisen J.A."/>
        </authorList>
    </citation>
    <scope>NUCLEOTIDE SEQUENCE [LARGE SCALE GENOMIC DNA]</scope>
    <source>
        <strain evidence="2 3">DSM 2985</strain>
    </source>
</reference>
<accession>H7EIB1</accession>
<dbReference type="STRING" id="907348.TresaDRAFT_2530"/>
<evidence type="ECO:0000313" key="3">
    <source>
        <dbReference type="Proteomes" id="UP000003571"/>
    </source>
</evidence>
<evidence type="ECO:0000259" key="1">
    <source>
        <dbReference type="Pfam" id="PF13649"/>
    </source>
</evidence>
<dbReference type="eggNOG" id="COG2226">
    <property type="taxonomic scope" value="Bacteria"/>
</dbReference>
<feature type="domain" description="Methyltransferase" evidence="1">
    <location>
        <begin position="39"/>
        <end position="136"/>
    </location>
</feature>
<name>H7EIB1_9SPIR</name>
<dbReference type="RefSeq" id="WP_002702635.1">
    <property type="nucleotide sequence ID" value="NZ_AGRW01000035.1"/>
</dbReference>
<gene>
    <name evidence="2" type="ORF">TresaDRAFT_2530</name>
</gene>
<comment type="caution">
    <text evidence="2">The sequence shown here is derived from an EMBL/GenBank/DDBJ whole genome shotgun (WGS) entry which is preliminary data.</text>
</comment>
<dbReference type="SUPFAM" id="SSF53335">
    <property type="entry name" value="S-adenosyl-L-methionine-dependent methyltransferases"/>
    <property type="match status" value="1"/>
</dbReference>
<protein>
    <recommendedName>
        <fullName evidence="1">Methyltransferase domain-containing protein</fullName>
    </recommendedName>
</protein>
<dbReference type="Gene3D" id="2.20.25.110">
    <property type="entry name" value="S-adenosyl-L-methionine-dependent methyltransferases"/>
    <property type="match status" value="1"/>
</dbReference>
<keyword evidence="3" id="KW-1185">Reference proteome</keyword>
<dbReference type="Gene3D" id="3.40.50.150">
    <property type="entry name" value="Vaccinia Virus protein VP39"/>
    <property type="match status" value="1"/>
</dbReference>
<dbReference type="InterPro" id="IPR029063">
    <property type="entry name" value="SAM-dependent_MTases_sf"/>
</dbReference>
<dbReference type="EMBL" id="AGRW01000035">
    <property type="protein sequence ID" value="EIC02681.1"/>
    <property type="molecule type" value="Genomic_DNA"/>
</dbReference>
<dbReference type="PATRIC" id="fig|907348.3.peg.553"/>
<proteinExistence type="predicted"/>
<dbReference type="InterPro" id="IPR041698">
    <property type="entry name" value="Methyltransf_25"/>
</dbReference>
<sequence>MEFLENIAEYYDELFPVSPDQKKFFAEESAAFVKPVKYLRIGCGTGFFEHQLSTEGADVTGIETIPPLLESANRRRRTQLMSIRFFQMSSLEMSRFLGRGFYNIISILNDRLILTHDEVLMKKFFFDCRNLLSDGGKLIFSIPNFEDSAGKSRISLPSRGSIRVRLDSEIVSRDGKWFLAQSIETGNGRIYPVSVDVPVMIITRAEILELARGAGFGTIEFFADFARRPLSSESPSVVAVLS</sequence>
<dbReference type="OrthoDB" id="9791837at2"/>
<evidence type="ECO:0000313" key="2">
    <source>
        <dbReference type="EMBL" id="EIC02681.1"/>
    </source>
</evidence>
<dbReference type="Pfam" id="PF13649">
    <property type="entry name" value="Methyltransf_25"/>
    <property type="match status" value="1"/>
</dbReference>